<evidence type="ECO:0000256" key="1">
    <source>
        <dbReference type="SAM" id="MobiDB-lite"/>
    </source>
</evidence>
<evidence type="ECO:0000313" key="4">
    <source>
        <dbReference type="EMBL" id="QTR03074.1"/>
    </source>
</evidence>
<evidence type="ECO:0000313" key="5">
    <source>
        <dbReference type="Proteomes" id="UP000671828"/>
    </source>
</evidence>
<protein>
    <submittedName>
        <fullName evidence="4">PfaD family polyunsaturated fatty acid/polyketide biosynthesis protein</fullName>
    </submittedName>
    <submittedName>
        <fullName evidence="3">PfaD family protein</fullName>
    </submittedName>
</protein>
<reference evidence="3 6" key="1">
    <citation type="submission" date="2021-01" db="EMBL/GenBank/DDBJ databases">
        <title>Sequencing the genomes of 1000 actinobacteria strains.</title>
        <authorList>
            <person name="Klenk H.-P."/>
        </authorList>
    </citation>
    <scope>NUCLEOTIDE SEQUENCE [LARGE SCALE GENOMIC DNA]</scope>
    <source>
        <strain evidence="3 6">DSM 44581</strain>
    </source>
</reference>
<dbReference type="Pfam" id="PF03060">
    <property type="entry name" value="NMO"/>
    <property type="match status" value="1"/>
</dbReference>
<name>A0A8T8HZ98_9PSEU</name>
<dbReference type="Pfam" id="PF21607">
    <property type="entry name" value="FabD_helical_ins"/>
    <property type="match status" value="1"/>
</dbReference>
<dbReference type="InterPro" id="IPR049489">
    <property type="entry name" value="FabD-like_helical_ins"/>
</dbReference>
<dbReference type="NCBIfam" id="TIGR02814">
    <property type="entry name" value="pfaD_fam"/>
    <property type="match status" value="1"/>
</dbReference>
<dbReference type="InterPro" id="IPR014179">
    <property type="entry name" value="PfaD-like_TIM-barrel"/>
</dbReference>
<keyword evidence="6" id="KW-1185">Reference proteome</keyword>
<reference evidence="4" key="2">
    <citation type="submission" date="2021-04" db="EMBL/GenBank/DDBJ databases">
        <title>Saccharothrix algeriensis WGS.</title>
        <authorList>
            <person name="Stuskova K."/>
            <person name="Hakalova E."/>
            <person name="Tebbal A.B."/>
            <person name="Eichmeier A."/>
        </authorList>
    </citation>
    <scope>NUCLEOTIDE SEQUENCE</scope>
    <source>
        <strain evidence="4">NRRL B-24137</strain>
    </source>
</reference>
<proteinExistence type="predicted"/>
<dbReference type="PANTHER" id="PTHR32332">
    <property type="entry name" value="2-NITROPROPANE DIOXYGENASE"/>
    <property type="match status" value="1"/>
</dbReference>
<dbReference type="SUPFAM" id="SSF51412">
    <property type="entry name" value="Inosine monophosphate dehydrogenase (IMPDH)"/>
    <property type="match status" value="1"/>
</dbReference>
<sequence length="560" mass="59662">MAASPDVRPQAHGREDGAHSRRGSAGPAVSDAPAPDRPRHDERALGGPAFDEAGIVAATRRFRERAHLVVADGRVGVAFDGDTGLPPGGHVGTLPPLYPEWLGDRSFCQVHGVRFPYVVGEMANGIATTGMVAAAARAGLLGFFGAAGLPVAAVDRALDELTATPGEHAPWGVNLIRSPNEPAVEDRVADLLLRRGVRRVSVSAFTEPTAAVVRCAATGLRRGPHGVHRRVRLFPKVSHPVVAERFLSPAPAALLRALVDAGQLTREEAELAARVPLAEDITVEGDSGGHTDNRPLVALLPAITALRDEVVRRYGYREPVRIGAAGGLGTPVGVAAAFALGAAYVLTGSVNQAAVESGLSADAKDMLAAADLADVVMAPAADLFEYGGKVQVLRRGTMYATRAAKLYELYVGHPSLEEIPDRVRHKLEREVLHASVEEVWEQTTRYWQATDPGELLRAQAEPKHRMALLFRWYLGKASHWAIDGERARRADYQVWCGPAMGAFNRWAAGSHLAPVANRSVGEIGLNLLEGAAVATRAQQLRSHGLPVPARAFSSPPRRLA</sequence>
<dbReference type="Proteomes" id="UP000671828">
    <property type="component" value="Chromosome"/>
</dbReference>
<gene>
    <name evidence="4" type="ORF">J7S33_29575</name>
    <name evidence="3" type="ORF">JOE68_005672</name>
</gene>
<dbReference type="Gene3D" id="3.20.20.70">
    <property type="entry name" value="Aldolase class I"/>
    <property type="match status" value="1"/>
</dbReference>
<dbReference type="EMBL" id="CP072788">
    <property type="protein sequence ID" value="QTR03074.1"/>
    <property type="molecule type" value="Genomic_DNA"/>
</dbReference>
<dbReference type="InterPro" id="IPR013785">
    <property type="entry name" value="Aldolase_TIM"/>
</dbReference>
<organism evidence="4 5">
    <name type="scientific">Saccharothrix algeriensis</name>
    <dbReference type="NCBI Taxonomy" id="173560"/>
    <lineage>
        <taxon>Bacteria</taxon>
        <taxon>Bacillati</taxon>
        <taxon>Actinomycetota</taxon>
        <taxon>Actinomycetes</taxon>
        <taxon>Pseudonocardiales</taxon>
        <taxon>Pseudonocardiaceae</taxon>
        <taxon>Saccharothrix</taxon>
    </lineage>
</organism>
<feature type="domain" description="[Acyl-carrier-protein] S-malonyltransferase-like inserted helical" evidence="2">
    <location>
        <begin position="413"/>
        <end position="492"/>
    </location>
</feature>
<accession>A0A8T8HZ98</accession>
<dbReference type="EMBL" id="JAFBCL010000001">
    <property type="protein sequence ID" value="MBM7814807.1"/>
    <property type="molecule type" value="Genomic_DNA"/>
</dbReference>
<dbReference type="Proteomes" id="UP001195724">
    <property type="component" value="Unassembled WGS sequence"/>
</dbReference>
<dbReference type="PANTHER" id="PTHR32332:SF20">
    <property type="entry name" value="2-NITROPROPANE DIOXYGENASE-LIKE PROTEIN"/>
    <property type="match status" value="1"/>
</dbReference>
<evidence type="ECO:0000313" key="6">
    <source>
        <dbReference type="Proteomes" id="UP001195724"/>
    </source>
</evidence>
<dbReference type="AlphaFoldDB" id="A0A8T8HZ98"/>
<feature type="compositionally biased region" description="Basic and acidic residues" evidence="1">
    <location>
        <begin position="34"/>
        <end position="44"/>
    </location>
</feature>
<evidence type="ECO:0000313" key="3">
    <source>
        <dbReference type="EMBL" id="MBM7814807.1"/>
    </source>
</evidence>
<dbReference type="RefSeq" id="WP_204845405.1">
    <property type="nucleotide sequence ID" value="NZ_JAFBCL010000001.1"/>
</dbReference>
<evidence type="ECO:0000259" key="2">
    <source>
        <dbReference type="Pfam" id="PF21607"/>
    </source>
</evidence>
<feature type="region of interest" description="Disordered" evidence="1">
    <location>
        <begin position="1"/>
        <end position="48"/>
    </location>
</feature>